<dbReference type="InterPro" id="IPR029063">
    <property type="entry name" value="SAM-dependent_MTases_sf"/>
</dbReference>
<dbReference type="PANTHER" id="PTHR12843:SF5">
    <property type="entry name" value="EEF1A LYSINE METHYLTRANSFERASE 2"/>
    <property type="match status" value="1"/>
</dbReference>
<evidence type="ECO:0000313" key="8">
    <source>
        <dbReference type="Proteomes" id="UP000182259"/>
    </source>
</evidence>
<keyword evidence="2 5" id="KW-0489">Methyltransferase</keyword>
<dbReference type="InterPro" id="IPR025714">
    <property type="entry name" value="Methyltranfer_dom"/>
</dbReference>
<proteinExistence type="inferred from homology"/>
<dbReference type="EC" id="2.1.1.-" evidence="5"/>
<evidence type="ECO:0000256" key="1">
    <source>
        <dbReference type="ARBA" id="ARBA00022490"/>
    </source>
</evidence>
<keyword evidence="1 5" id="KW-0963">Cytoplasm</keyword>
<dbReference type="HAMAP" id="MF_03188">
    <property type="entry name" value="Methyltr_EFM4"/>
    <property type="match status" value="1"/>
</dbReference>
<dbReference type="CDD" id="cd02440">
    <property type="entry name" value="AdoMet_MTases"/>
    <property type="match status" value="1"/>
</dbReference>
<evidence type="ECO:0000256" key="3">
    <source>
        <dbReference type="ARBA" id="ARBA00022679"/>
    </source>
</evidence>
<keyword evidence="3 5" id="KW-0808">Transferase</keyword>
<evidence type="ECO:0000313" key="7">
    <source>
        <dbReference type="EMBL" id="SGZ48863.1"/>
    </source>
</evidence>
<organism evidence="7 8">
    <name type="scientific">Sungouiella intermedia</name>
    <dbReference type="NCBI Taxonomy" id="45354"/>
    <lineage>
        <taxon>Eukaryota</taxon>
        <taxon>Fungi</taxon>
        <taxon>Dikarya</taxon>
        <taxon>Ascomycota</taxon>
        <taxon>Saccharomycotina</taxon>
        <taxon>Pichiomycetes</taxon>
        <taxon>Metschnikowiaceae</taxon>
        <taxon>Sungouiella</taxon>
    </lineage>
</organism>
<dbReference type="GO" id="GO:0016192">
    <property type="term" value="P:vesicle-mediated transport"/>
    <property type="evidence" value="ECO:0007669"/>
    <property type="project" value="UniProtKB-UniRule"/>
</dbReference>
<feature type="domain" description="Methyltransferase" evidence="6">
    <location>
        <begin position="64"/>
        <end position="230"/>
    </location>
</feature>
<evidence type="ECO:0000256" key="2">
    <source>
        <dbReference type="ARBA" id="ARBA00022603"/>
    </source>
</evidence>
<comment type="subcellular location">
    <subcellularLocation>
        <location evidence="5">Cytoplasm</location>
    </subcellularLocation>
</comment>
<comment type="function">
    <text evidence="5">S-adenosyl-L-methionine-dependent protein-lysine N-methyltransferase that mono- and dimethylates elongation factor 1-alpha at 'Lys-316'. May play a role in intracellular transport.</text>
</comment>
<dbReference type="Pfam" id="PF13847">
    <property type="entry name" value="Methyltransf_31"/>
    <property type="match status" value="1"/>
</dbReference>
<dbReference type="GO" id="GO:0005737">
    <property type="term" value="C:cytoplasm"/>
    <property type="evidence" value="ECO:0007669"/>
    <property type="project" value="UniProtKB-SubCell"/>
</dbReference>
<dbReference type="Proteomes" id="UP000182259">
    <property type="component" value="Chromosome I"/>
</dbReference>
<sequence length="244" mass="27981">MSEEIRLNDSKLGTQEYWNNFYKREIENFIDNENDTGECWFDDSDAERKVVEFFCDVLQDGDIDNNLKVVDLGTGNGHFLFELLDTVSEEVPEAQLEYHGIDYSPESIEFAKQIAIRKYPDEKFIFEEVDFINKECSYLVDNEAKFDIIFDKGTLDAIALNNDPVEGFGTKIGTEVYPFQVSKLMHKDSLLIITSCNFTEEELIKVITGDGSNRLSVWKKIDYPSFQFGGVKGSTICSIAFRKD</sequence>
<dbReference type="EMBL" id="LT635764">
    <property type="protein sequence ID" value="SGZ48863.1"/>
    <property type="molecule type" value="Genomic_DNA"/>
</dbReference>
<dbReference type="AlphaFoldDB" id="A0A1L0BF14"/>
<dbReference type="PANTHER" id="PTHR12843">
    <property type="entry name" value="PROTEIN-LYSINE N-METHYLTRANSFERASE METTL10"/>
    <property type="match status" value="1"/>
</dbReference>
<keyword evidence="5" id="KW-0813">Transport</keyword>
<protein>
    <recommendedName>
        <fullName evidence="5">Protein-lysine N-methyltransferase EFM4</fullName>
        <ecNumber evidence="5">2.1.1.-</ecNumber>
    </recommendedName>
    <alternativeName>
        <fullName evidence="5">Elongation factor methyltransferase 4</fullName>
    </alternativeName>
</protein>
<dbReference type="SUPFAM" id="SSF53335">
    <property type="entry name" value="S-adenosyl-L-methionine-dependent methyltransferases"/>
    <property type="match status" value="1"/>
</dbReference>
<evidence type="ECO:0000259" key="6">
    <source>
        <dbReference type="Pfam" id="PF13847"/>
    </source>
</evidence>
<dbReference type="InterPro" id="IPR026635">
    <property type="entry name" value="Efm4/METTL10"/>
</dbReference>
<evidence type="ECO:0000256" key="4">
    <source>
        <dbReference type="ARBA" id="ARBA00022691"/>
    </source>
</evidence>
<dbReference type="GO" id="GO:0032259">
    <property type="term" value="P:methylation"/>
    <property type="evidence" value="ECO:0007669"/>
    <property type="project" value="UniProtKB-KW"/>
</dbReference>
<keyword evidence="4 5" id="KW-0949">S-adenosyl-L-methionine</keyword>
<accession>A0A1L0BF14</accession>
<evidence type="ECO:0000256" key="5">
    <source>
        <dbReference type="HAMAP-Rule" id="MF_03188"/>
    </source>
</evidence>
<reference evidence="7 8" key="1">
    <citation type="submission" date="2016-10" db="EMBL/GenBank/DDBJ databases">
        <authorList>
            <person name="de Groot N.N."/>
        </authorList>
    </citation>
    <scope>NUCLEOTIDE SEQUENCE [LARGE SCALE GENOMIC DNA]</scope>
    <source>
        <strain evidence="7 8">PYCC 4715</strain>
    </source>
</reference>
<comment type="similarity">
    <text evidence="5">Belongs to the class I-like SAM-binding methyltransferase superfamily. EFM4 family.</text>
</comment>
<name>A0A1L0BF14_9ASCO</name>
<gene>
    <name evidence="5" type="primary">EFM4</name>
    <name evidence="7" type="ORF">SAMEA4029009_CIC11G00000005207</name>
</gene>
<dbReference type="GO" id="GO:0016279">
    <property type="term" value="F:protein-lysine N-methyltransferase activity"/>
    <property type="evidence" value="ECO:0007669"/>
    <property type="project" value="UniProtKB-UniRule"/>
</dbReference>
<dbReference type="Gene3D" id="3.40.50.150">
    <property type="entry name" value="Vaccinia Virus protein VP39"/>
    <property type="match status" value="1"/>
</dbReference>